<protein>
    <submittedName>
        <fullName evidence="2">Nucleoside-diphosphate-sugar epimerase</fullName>
    </submittedName>
</protein>
<keyword evidence="3" id="KW-1185">Reference proteome</keyword>
<dbReference type="Proteomes" id="UP000243799">
    <property type="component" value="Unassembled WGS sequence"/>
</dbReference>
<dbReference type="PANTHER" id="PTHR43245">
    <property type="entry name" value="BIFUNCTIONAL POLYMYXIN RESISTANCE PROTEIN ARNA"/>
    <property type="match status" value="1"/>
</dbReference>
<accession>A0A1I1BHK4</accession>
<dbReference type="SUPFAM" id="SSF51735">
    <property type="entry name" value="NAD(P)-binding Rossmann-fold domains"/>
    <property type="match status" value="1"/>
</dbReference>
<dbReference type="OrthoDB" id="8205493at2"/>
<evidence type="ECO:0000259" key="1">
    <source>
        <dbReference type="Pfam" id="PF01370"/>
    </source>
</evidence>
<organism evidence="2 3">
    <name type="scientific">Amycolatopsis marina</name>
    <dbReference type="NCBI Taxonomy" id="490629"/>
    <lineage>
        <taxon>Bacteria</taxon>
        <taxon>Bacillati</taxon>
        <taxon>Actinomycetota</taxon>
        <taxon>Actinomycetes</taxon>
        <taxon>Pseudonocardiales</taxon>
        <taxon>Pseudonocardiaceae</taxon>
        <taxon>Amycolatopsis</taxon>
    </lineage>
</organism>
<dbReference type="InterPro" id="IPR050177">
    <property type="entry name" value="Lipid_A_modif_metabolic_enz"/>
</dbReference>
<evidence type="ECO:0000313" key="2">
    <source>
        <dbReference type="EMBL" id="SFB49637.1"/>
    </source>
</evidence>
<gene>
    <name evidence="2" type="ORF">SAMN05216266_11475</name>
</gene>
<dbReference type="Gene3D" id="3.40.50.720">
    <property type="entry name" value="NAD(P)-binding Rossmann-like Domain"/>
    <property type="match status" value="1"/>
</dbReference>
<name>A0A1I1BHK4_9PSEU</name>
<sequence length="314" mass="34026">MSSTDLHVVLGAGPAGTAIVAELAGRGLAVRHVDRETINGAPTGVETHQADISRPEAAIAATDAASVIYHAINVAYHRQVEAMPTIANNILTAAERHDAKVVVLDTLYPYGEADGEHITEATTWAATSRKGKLRAELDRRYLDAHSSGAVRTAMGRSADFFGPGVLNSTLGAAFFPGALTGQSALAFGDIQLPHSYSYIRDIARGLATLGTTDRGDGKVWHLPTVPALSTTEIHRIVEDITGKPIEVDLLTEAKPYGPFDETFMAEYAEMFYQHRIPQNMVSTAFESTFGQHPTPLRDALHDTIDWYREYLART</sequence>
<dbReference type="AlphaFoldDB" id="A0A1I1BHK4"/>
<proteinExistence type="predicted"/>
<dbReference type="Pfam" id="PF01370">
    <property type="entry name" value="Epimerase"/>
    <property type="match status" value="1"/>
</dbReference>
<dbReference type="PANTHER" id="PTHR43245:SF13">
    <property type="entry name" value="UDP-D-APIOSE_UDP-D-XYLOSE SYNTHASE 2"/>
    <property type="match status" value="1"/>
</dbReference>
<evidence type="ECO:0000313" key="3">
    <source>
        <dbReference type="Proteomes" id="UP000243799"/>
    </source>
</evidence>
<dbReference type="InterPro" id="IPR001509">
    <property type="entry name" value="Epimerase_deHydtase"/>
</dbReference>
<dbReference type="InterPro" id="IPR036291">
    <property type="entry name" value="NAD(P)-bd_dom_sf"/>
</dbReference>
<feature type="domain" description="NAD-dependent epimerase/dehydratase" evidence="1">
    <location>
        <begin position="9"/>
        <end position="212"/>
    </location>
</feature>
<dbReference type="STRING" id="490629.SAMN05216266_11475"/>
<reference evidence="3" key="1">
    <citation type="submission" date="2016-10" db="EMBL/GenBank/DDBJ databases">
        <authorList>
            <person name="Varghese N."/>
            <person name="Submissions S."/>
        </authorList>
    </citation>
    <scope>NUCLEOTIDE SEQUENCE [LARGE SCALE GENOMIC DNA]</scope>
    <source>
        <strain evidence="3">CGMCC 4.3568</strain>
    </source>
</reference>
<dbReference type="EMBL" id="FOKG01000014">
    <property type="protein sequence ID" value="SFB49637.1"/>
    <property type="molecule type" value="Genomic_DNA"/>
</dbReference>
<dbReference type="RefSeq" id="WP_091675213.1">
    <property type="nucleotide sequence ID" value="NZ_FOKG01000014.1"/>
</dbReference>